<evidence type="ECO:0000313" key="2">
    <source>
        <dbReference type="Proteomes" id="UP001628156"/>
    </source>
</evidence>
<proteinExistence type="predicted"/>
<organism evidence="1 2">
    <name type="scientific">Entamoeba nuttalli</name>
    <dbReference type="NCBI Taxonomy" id="412467"/>
    <lineage>
        <taxon>Eukaryota</taxon>
        <taxon>Amoebozoa</taxon>
        <taxon>Evosea</taxon>
        <taxon>Archamoebae</taxon>
        <taxon>Mastigamoebida</taxon>
        <taxon>Entamoebidae</taxon>
        <taxon>Entamoeba</taxon>
    </lineage>
</organism>
<dbReference type="Proteomes" id="UP001628156">
    <property type="component" value="Unassembled WGS sequence"/>
</dbReference>
<keyword evidence="2" id="KW-1185">Reference proteome</keyword>
<comment type="caution">
    <text evidence="1">The sequence shown here is derived from an EMBL/GenBank/DDBJ whole genome shotgun (WGS) entry which is preliminary data.</text>
</comment>
<dbReference type="EMBL" id="BAAFRS010000364">
    <property type="protein sequence ID" value="GAB1227910.1"/>
    <property type="molecule type" value="Genomic_DNA"/>
</dbReference>
<sequence>MERSLIKFDTKKYLCIAFACCVGMKCVLSFPRKKTKNMTTFNVDSLCYLQTDYITQSNNSFRDEKTMRGRTKRRRVEKEALKSSKDKIDSILVEKKIKKDSNTFLSFFNKTQRQDLCIKLINLLEKKKENQSNENQITLNPGEDDVKQLVKDVIESINPISSSSFFNKELLLKFLQ</sequence>
<evidence type="ECO:0000313" key="1">
    <source>
        <dbReference type="EMBL" id="GAB1227910.1"/>
    </source>
</evidence>
<accession>A0ABQ0DYH7</accession>
<gene>
    <name evidence="1" type="ORF">ENUP19_0364G0034</name>
</gene>
<protein>
    <submittedName>
        <fullName evidence="1">Uncharacterized protein</fullName>
    </submittedName>
</protein>
<name>A0ABQ0DYH7_9EUKA</name>
<reference evidence="1 2" key="1">
    <citation type="journal article" date="2019" name="PLoS Negl. Trop. Dis.">
        <title>Whole genome sequencing of Entamoeba nuttalli reveals mammalian host-related molecular signatures and a novel octapeptide-repeat surface protein.</title>
        <authorList>
            <person name="Tanaka M."/>
            <person name="Makiuchi T."/>
            <person name="Komiyama T."/>
            <person name="Shiina T."/>
            <person name="Osaki K."/>
            <person name="Tachibana H."/>
        </authorList>
    </citation>
    <scope>NUCLEOTIDE SEQUENCE [LARGE SCALE GENOMIC DNA]</scope>
    <source>
        <strain evidence="1 2">P19-061405</strain>
    </source>
</reference>